<keyword evidence="1" id="KW-0732">Signal</keyword>
<evidence type="ECO:0000313" key="3">
    <source>
        <dbReference type="Proteomes" id="UP000276215"/>
    </source>
</evidence>
<dbReference type="AlphaFoldDB" id="A0A3N4JIW3"/>
<feature type="signal peptide" evidence="1">
    <location>
        <begin position="1"/>
        <end position="22"/>
    </location>
</feature>
<evidence type="ECO:0000256" key="1">
    <source>
        <dbReference type="SAM" id="SignalP"/>
    </source>
</evidence>
<gene>
    <name evidence="2" type="ORF">L873DRAFT_1061650</name>
</gene>
<dbReference type="EMBL" id="ML120398">
    <property type="protein sequence ID" value="RPA98199.1"/>
    <property type="molecule type" value="Genomic_DNA"/>
</dbReference>
<dbReference type="Proteomes" id="UP000276215">
    <property type="component" value="Unassembled WGS sequence"/>
</dbReference>
<protein>
    <submittedName>
        <fullName evidence="2">Uncharacterized protein</fullName>
    </submittedName>
</protein>
<proteinExistence type="predicted"/>
<accession>A0A3N4JIW3</accession>
<reference evidence="2 3" key="1">
    <citation type="journal article" date="2018" name="Nat. Ecol. Evol.">
        <title>Pezizomycetes genomes reveal the molecular basis of ectomycorrhizal truffle lifestyle.</title>
        <authorList>
            <person name="Murat C."/>
            <person name="Payen T."/>
            <person name="Noel B."/>
            <person name="Kuo A."/>
            <person name="Morin E."/>
            <person name="Chen J."/>
            <person name="Kohler A."/>
            <person name="Krizsan K."/>
            <person name="Balestrini R."/>
            <person name="Da Silva C."/>
            <person name="Montanini B."/>
            <person name="Hainaut M."/>
            <person name="Levati E."/>
            <person name="Barry K.W."/>
            <person name="Belfiori B."/>
            <person name="Cichocki N."/>
            <person name="Clum A."/>
            <person name="Dockter R.B."/>
            <person name="Fauchery L."/>
            <person name="Guy J."/>
            <person name="Iotti M."/>
            <person name="Le Tacon F."/>
            <person name="Lindquist E.A."/>
            <person name="Lipzen A."/>
            <person name="Malagnac F."/>
            <person name="Mello A."/>
            <person name="Molinier V."/>
            <person name="Miyauchi S."/>
            <person name="Poulain J."/>
            <person name="Riccioni C."/>
            <person name="Rubini A."/>
            <person name="Sitrit Y."/>
            <person name="Splivallo R."/>
            <person name="Traeger S."/>
            <person name="Wang M."/>
            <person name="Zifcakova L."/>
            <person name="Wipf D."/>
            <person name="Zambonelli A."/>
            <person name="Paolocci F."/>
            <person name="Nowrousian M."/>
            <person name="Ottonello S."/>
            <person name="Baldrian P."/>
            <person name="Spatafora J.W."/>
            <person name="Henrissat B."/>
            <person name="Nagy L.G."/>
            <person name="Aury J.M."/>
            <person name="Wincker P."/>
            <person name="Grigoriev I.V."/>
            <person name="Bonfante P."/>
            <person name="Martin F.M."/>
        </authorList>
    </citation>
    <scope>NUCLEOTIDE SEQUENCE [LARGE SCALE GENOMIC DNA]</scope>
    <source>
        <strain evidence="2 3">120613-1</strain>
    </source>
</reference>
<name>A0A3N4JIW3_9PEZI</name>
<organism evidence="2 3">
    <name type="scientific">Choiromyces venosus 120613-1</name>
    <dbReference type="NCBI Taxonomy" id="1336337"/>
    <lineage>
        <taxon>Eukaryota</taxon>
        <taxon>Fungi</taxon>
        <taxon>Dikarya</taxon>
        <taxon>Ascomycota</taxon>
        <taxon>Pezizomycotina</taxon>
        <taxon>Pezizomycetes</taxon>
        <taxon>Pezizales</taxon>
        <taxon>Tuberaceae</taxon>
        <taxon>Choiromyces</taxon>
    </lineage>
</organism>
<keyword evidence="3" id="KW-1185">Reference proteome</keyword>
<feature type="chain" id="PRO_5018020410" evidence="1">
    <location>
        <begin position="23"/>
        <end position="218"/>
    </location>
</feature>
<sequence>MFGTTQLKFLKTLFFFFFSLQATTPNNTTTSGDLIHSRGFCYREIEMSIDPPVGTGDAQVSSPSETSSTSKALSSSSSWLNLSPTCTAILCSWQLPRSEVLAKSSICLSNFFTFCSASEICYIRWPSSCSNAAPVFQCFNLWHSNTCASQSHTHPSFWIQKNFAISSQSIHAFPQIFNLAIFVLDVVPTQQDHSVVKSQEPQALVSQCHACWKGLQGH</sequence>
<evidence type="ECO:0000313" key="2">
    <source>
        <dbReference type="EMBL" id="RPA98199.1"/>
    </source>
</evidence>